<dbReference type="Proteomes" id="UP000481153">
    <property type="component" value="Unassembled WGS sequence"/>
</dbReference>
<keyword evidence="7" id="KW-1185">Reference proteome</keyword>
<evidence type="ECO:0000259" key="5">
    <source>
        <dbReference type="PROSITE" id="PS50178"/>
    </source>
</evidence>
<dbReference type="InterPro" id="IPR017455">
    <property type="entry name" value="Znf_FYVE-rel"/>
</dbReference>
<dbReference type="EMBL" id="VJMJ01000009">
    <property type="protein sequence ID" value="KAF0744668.1"/>
    <property type="molecule type" value="Genomic_DNA"/>
</dbReference>
<dbReference type="Gene3D" id="3.30.40.10">
    <property type="entry name" value="Zinc/RING finger domain, C3HC4 (zinc finger)"/>
    <property type="match status" value="1"/>
</dbReference>
<dbReference type="Pfam" id="PF01363">
    <property type="entry name" value="FYVE"/>
    <property type="match status" value="1"/>
</dbReference>
<sequence length="152" mass="17191">MPLHAPLPTPMSSVAQLVSFNDNTVSFVELKLPSLWTPDAMRPRCYICLKNFGTFRRKHHCRICGEVVCASCVSLKAVHVDPVLVKGQAMQVKACLWCPTRTRRCRPQSLPSPVVRPTEVASLCETPRLSFFTPRWSSKRLKTSSVWEKVHT</sequence>
<keyword evidence="1" id="KW-0479">Metal-binding</keyword>
<feature type="domain" description="FYVE-type" evidence="5">
    <location>
        <begin position="39"/>
        <end position="103"/>
    </location>
</feature>
<dbReference type="PANTHER" id="PTHR43102">
    <property type="entry name" value="SLR1143 PROTEIN"/>
    <property type="match status" value="1"/>
</dbReference>
<dbReference type="SUPFAM" id="SSF57903">
    <property type="entry name" value="FYVE/PHD zinc finger"/>
    <property type="match status" value="1"/>
</dbReference>
<evidence type="ECO:0000313" key="7">
    <source>
        <dbReference type="Proteomes" id="UP000481153"/>
    </source>
</evidence>
<name>A0A6G0XW42_9STRA</name>
<dbReference type="GO" id="GO:0008270">
    <property type="term" value="F:zinc ion binding"/>
    <property type="evidence" value="ECO:0007669"/>
    <property type="project" value="UniProtKB-KW"/>
</dbReference>
<dbReference type="VEuPathDB" id="FungiDB:AeMF1_018511"/>
<dbReference type="AlphaFoldDB" id="A0A6G0XW42"/>
<gene>
    <name evidence="6" type="ORF">Ae201684_001128</name>
</gene>
<organism evidence="6 7">
    <name type="scientific">Aphanomyces euteiches</name>
    <dbReference type="NCBI Taxonomy" id="100861"/>
    <lineage>
        <taxon>Eukaryota</taxon>
        <taxon>Sar</taxon>
        <taxon>Stramenopiles</taxon>
        <taxon>Oomycota</taxon>
        <taxon>Saprolegniomycetes</taxon>
        <taxon>Saprolegniales</taxon>
        <taxon>Verrucalvaceae</taxon>
        <taxon>Aphanomyces</taxon>
    </lineage>
</organism>
<evidence type="ECO:0000256" key="3">
    <source>
        <dbReference type="ARBA" id="ARBA00022833"/>
    </source>
</evidence>
<dbReference type="InterPro" id="IPR011011">
    <property type="entry name" value="Znf_FYVE_PHD"/>
</dbReference>
<keyword evidence="2 4" id="KW-0863">Zinc-finger</keyword>
<evidence type="ECO:0000313" key="6">
    <source>
        <dbReference type="EMBL" id="KAF0744668.1"/>
    </source>
</evidence>
<dbReference type="InterPro" id="IPR000306">
    <property type="entry name" value="Znf_FYVE"/>
</dbReference>
<reference evidence="6 7" key="1">
    <citation type="submission" date="2019-07" db="EMBL/GenBank/DDBJ databases">
        <title>Genomics analysis of Aphanomyces spp. identifies a new class of oomycete effector associated with host adaptation.</title>
        <authorList>
            <person name="Gaulin E."/>
        </authorList>
    </citation>
    <scope>NUCLEOTIDE SEQUENCE [LARGE SCALE GENOMIC DNA]</scope>
    <source>
        <strain evidence="6 7">ATCC 201684</strain>
    </source>
</reference>
<keyword evidence="3" id="KW-0862">Zinc</keyword>
<dbReference type="PROSITE" id="PS50178">
    <property type="entry name" value="ZF_FYVE"/>
    <property type="match status" value="1"/>
</dbReference>
<protein>
    <recommendedName>
        <fullName evidence="5">FYVE-type domain-containing protein</fullName>
    </recommendedName>
</protein>
<evidence type="ECO:0000256" key="4">
    <source>
        <dbReference type="PROSITE-ProRule" id="PRU00091"/>
    </source>
</evidence>
<evidence type="ECO:0000256" key="2">
    <source>
        <dbReference type="ARBA" id="ARBA00022771"/>
    </source>
</evidence>
<dbReference type="PANTHER" id="PTHR43102:SF2">
    <property type="entry name" value="GAF DOMAIN-CONTAINING PROTEIN"/>
    <property type="match status" value="1"/>
</dbReference>
<evidence type="ECO:0000256" key="1">
    <source>
        <dbReference type="ARBA" id="ARBA00022723"/>
    </source>
</evidence>
<comment type="caution">
    <text evidence="6">The sequence shown here is derived from an EMBL/GenBank/DDBJ whole genome shotgun (WGS) entry which is preliminary data.</text>
</comment>
<dbReference type="InterPro" id="IPR013083">
    <property type="entry name" value="Znf_RING/FYVE/PHD"/>
</dbReference>
<accession>A0A6G0XW42</accession>
<dbReference type="SMART" id="SM00064">
    <property type="entry name" value="FYVE"/>
    <property type="match status" value="1"/>
</dbReference>
<proteinExistence type="predicted"/>